<dbReference type="PROSITE" id="PS00061">
    <property type="entry name" value="ADH_SHORT"/>
    <property type="match status" value="1"/>
</dbReference>
<dbReference type="InterPro" id="IPR002347">
    <property type="entry name" value="SDR_fam"/>
</dbReference>
<dbReference type="PRINTS" id="PR00081">
    <property type="entry name" value="GDHRDH"/>
</dbReference>
<dbReference type="InterPro" id="IPR020904">
    <property type="entry name" value="Sc_DH/Rdtase_CS"/>
</dbReference>
<name>A0A0N1P1Z8_9EURO</name>
<accession>A0A0N1P1Z8</accession>
<dbReference type="InterPro" id="IPR036291">
    <property type="entry name" value="NAD(P)-bd_dom_sf"/>
</dbReference>
<organism evidence="4 5">
    <name type="scientific">Cyphellophora attinorum</name>
    <dbReference type="NCBI Taxonomy" id="1664694"/>
    <lineage>
        <taxon>Eukaryota</taxon>
        <taxon>Fungi</taxon>
        <taxon>Dikarya</taxon>
        <taxon>Ascomycota</taxon>
        <taxon>Pezizomycotina</taxon>
        <taxon>Eurotiomycetes</taxon>
        <taxon>Chaetothyriomycetidae</taxon>
        <taxon>Chaetothyriales</taxon>
        <taxon>Cyphellophoraceae</taxon>
        <taxon>Cyphellophora</taxon>
    </lineage>
</organism>
<evidence type="ECO:0000256" key="1">
    <source>
        <dbReference type="ARBA" id="ARBA00006484"/>
    </source>
</evidence>
<gene>
    <name evidence="4" type="ORF">AB675_667</name>
</gene>
<keyword evidence="3" id="KW-0560">Oxidoreductase</keyword>
<keyword evidence="5" id="KW-1185">Reference proteome</keyword>
<dbReference type="GeneID" id="28738857"/>
<protein>
    <submittedName>
        <fullName evidence="4">Putative oxido DltE</fullName>
    </submittedName>
</protein>
<dbReference type="SUPFAM" id="SSF51735">
    <property type="entry name" value="NAD(P)-binding Rossmann-fold domains"/>
    <property type="match status" value="1"/>
</dbReference>
<dbReference type="PANTHER" id="PTHR43669">
    <property type="entry name" value="5-KETO-D-GLUCONATE 5-REDUCTASE"/>
    <property type="match status" value="1"/>
</dbReference>
<dbReference type="Pfam" id="PF00106">
    <property type="entry name" value="adh_short"/>
    <property type="match status" value="1"/>
</dbReference>
<dbReference type="PANTHER" id="PTHR43669:SF11">
    <property type="entry name" value="SHORT-CHAIN DEHYDROGENASE_OXIDOREDUCTASE"/>
    <property type="match status" value="1"/>
</dbReference>
<dbReference type="STRING" id="1664694.A0A0N1P1Z8"/>
<dbReference type="VEuPathDB" id="FungiDB:AB675_667"/>
<comment type="similarity">
    <text evidence="1">Belongs to the short-chain dehydrogenases/reductases (SDR) family.</text>
</comment>
<dbReference type="Gene3D" id="3.40.50.720">
    <property type="entry name" value="NAD(P)-binding Rossmann-like Domain"/>
    <property type="match status" value="1"/>
</dbReference>
<comment type="caution">
    <text evidence="4">The sequence shown here is derived from an EMBL/GenBank/DDBJ whole genome shotgun (WGS) entry which is preliminary data.</text>
</comment>
<dbReference type="OrthoDB" id="37659at2759"/>
<sequence length="262" mass="29213">MTFLYSKVLVIGATSGIGLALSEKLVNEGHKVIVTGRRRGNLDEFVQRHGSDKADSEVLDITKLDQIPTVLSKLTERHPDIDCVVLNSGIQRRCEWSEPESIDIATVELEFTTNYLAYLALTKELIPFLRGRNVETALIYVSSNLGLIPIPARSNYCATKAALHHWILCLRTSLKPTNIKVIEIFPPAVQTELHDERHQPDYGKTGRQMGMPIDEFTEGAWSGLIEGKDQIPVGLAANAFNSFELKRQEAYGQLLERMAGPK</sequence>
<evidence type="ECO:0000256" key="2">
    <source>
        <dbReference type="ARBA" id="ARBA00022857"/>
    </source>
</evidence>
<evidence type="ECO:0000313" key="4">
    <source>
        <dbReference type="EMBL" id="KPI45707.1"/>
    </source>
</evidence>
<evidence type="ECO:0000256" key="3">
    <source>
        <dbReference type="ARBA" id="ARBA00023002"/>
    </source>
</evidence>
<dbReference type="RefSeq" id="XP_018005670.1">
    <property type="nucleotide sequence ID" value="XM_018146987.1"/>
</dbReference>
<dbReference type="AlphaFoldDB" id="A0A0N1P1Z8"/>
<reference evidence="4 5" key="1">
    <citation type="submission" date="2015-06" db="EMBL/GenBank/DDBJ databases">
        <title>Draft genome of the ant-associated black yeast Phialophora attae CBS 131958.</title>
        <authorList>
            <person name="Moreno L.F."/>
            <person name="Stielow B.J."/>
            <person name="de Hoog S."/>
            <person name="Vicente V.A."/>
            <person name="Weiss V.A."/>
            <person name="de Vries M."/>
            <person name="Cruz L.M."/>
            <person name="Souza E.M."/>
        </authorList>
    </citation>
    <scope>NUCLEOTIDE SEQUENCE [LARGE SCALE GENOMIC DNA]</scope>
    <source>
        <strain evidence="4 5">CBS 131958</strain>
    </source>
</reference>
<dbReference type="GO" id="GO:0016491">
    <property type="term" value="F:oxidoreductase activity"/>
    <property type="evidence" value="ECO:0007669"/>
    <property type="project" value="UniProtKB-KW"/>
</dbReference>
<dbReference type="EMBL" id="LFJN01000001">
    <property type="protein sequence ID" value="KPI45707.1"/>
    <property type="molecule type" value="Genomic_DNA"/>
</dbReference>
<keyword evidence="2" id="KW-0521">NADP</keyword>
<evidence type="ECO:0000313" key="5">
    <source>
        <dbReference type="Proteomes" id="UP000038010"/>
    </source>
</evidence>
<dbReference type="Proteomes" id="UP000038010">
    <property type="component" value="Unassembled WGS sequence"/>
</dbReference>
<proteinExistence type="inferred from homology"/>